<proteinExistence type="predicted"/>
<accession>A0A8J8P7E4</accession>
<protein>
    <submittedName>
        <fullName evidence="1">Uncharacterized protein</fullName>
    </submittedName>
</protein>
<reference evidence="1" key="1">
    <citation type="submission" date="2019-06" db="EMBL/GenBank/DDBJ databases">
        <authorList>
            <person name="Zheng W."/>
        </authorList>
    </citation>
    <scope>NUCLEOTIDE SEQUENCE</scope>
    <source>
        <strain evidence="1">QDHG01</strain>
    </source>
</reference>
<organism evidence="1 2">
    <name type="scientific">Halteria grandinella</name>
    <dbReference type="NCBI Taxonomy" id="5974"/>
    <lineage>
        <taxon>Eukaryota</taxon>
        <taxon>Sar</taxon>
        <taxon>Alveolata</taxon>
        <taxon>Ciliophora</taxon>
        <taxon>Intramacronucleata</taxon>
        <taxon>Spirotrichea</taxon>
        <taxon>Stichotrichia</taxon>
        <taxon>Sporadotrichida</taxon>
        <taxon>Halteriidae</taxon>
        <taxon>Halteria</taxon>
    </lineage>
</organism>
<dbReference type="Proteomes" id="UP000785679">
    <property type="component" value="Unassembled WGS sequence"/>
</dbReference>
<comment type="caution">
    <text evidence="1">The sequence shown here is derived from an EMBL/GenBank/DDBJ whole genome shotgun (WGS) entry which is preliminary data.</text>
</comment>
<keyword evidence="2" id="KW-1185">Reference proteome</keyword>
<dbReference type="EMBL" id="RRYP01000498">
    <property type="protein sequence ID" value="TNV87324.1"/>
    <property type="molecule type" value="Genomic_DNA"/>
</dbReference>
<dbReference type="AlphaFoldDB" id="A0A8J8P7E4"/>
<evidence type="ECO:0000313" key="1">
    <source>
        <dbReference type="EMBL" id="TNV87324.1"/>
    </source>
</evidence>
<name>A0A8J8P7E4_HALGN</name>
<evidence type="ECO:0000313" key="2">
    <source>
        <dbReference type="Proteomes" id="UP000785679"/>
    </source>
</evidence>
<sequence length="450" mass="50849">MRLQQLTSIQSWCPNKDKAFTFDTSQPSTYYINYGSKTISLGDLLYCGNPPLPIVTENTFKNTSTIPGLVLNGQNIDITTDLKGGVYQGTVVAKSGVLYAELNYTIVVNMPPAFNKTLQPFKLQMGLLSTYTLPEIIDKESNSYTFSLELVSVNTTNTSQTCITLVDALADMSVLVFNYTLKQMKIDLSDPALPETWVCDFNYKITLNDSQGAINEQAMIISIIRGNVAPEWVYDPPQPIFMHVGKTLPVDLPQAQDPNGDFISLINISQPLFSLLPDPNVFQYNLTPKLKGDIGIFHIIGNLSDEQSIPKYLPFTIEITVYNFAPYFAEVLQNQTQFVDEFSEYILPEVKDYEENDFTVAVCLFSSIELKLNEGEFGGIINYFLQHYSLSLPLAVVQDNSMRRSYQSDKISSYSHPNQIQNQRSFLSLLFQKTWQIDYDHQPIASMLRF</sequence>
<gene>
    <name evidence="1" type="ORF">FGO68_gene10150</name>
</gene>